<dbReference type="SUPFAM" id="SSF50249">
    <property type="entry name" value="Nucleic acid-binding proteins"/>
    <property type="match status" value="1"/>
</dbReference>
<dbReference type="InterPro" id="IPR011344">
    <property type="entry name" value="ssDNA-bd"/>
</dbReference>
<dbReference type="PIRSF" id="PIRSF002070">
    <property type="entry name" value="SSB"/>
    <property type="match status" value="1"/>
</dbReference>
<reference evidence="4 5" key="1">
    <citation type="submission" date="2018-10" db="EMBL/GenBank/DDBJ databases">
        <title>Bacillus Keqinensis sp. nov., a moderately halophilic bacterium isolated from a saline-alkaline lake.</title>
        <authorList>
            <person name="Wang H."/>
        </authorList>
    </citation>
    <scope>NUCLEOTIDE SEQUENCE [LARGE SCALE GENOMIC DNA]</scope>
    <source>
        <strain evidence="4 5">KQ-3</strain>
    </source>
</reference>
<evidence type="ECO:0000256" key="1">
    <source>
        <dbReference type="ARBA" id="ARBA00023125"/>
    </source>
</evidence>
<name>A0A3M7TSS0_9BACI</name>
<comment type="caution">
    <text evidence="2">Lacks conserved residue(s) required for the propagation of feature annotation.</text>
</comment>
<dbReference type="PROSITE" id="PS50935">
    <property type="entry name" value="SSB"/>
    <property type="match status" value="1"/>
</dbReference>
<protein>
    <recommendedName>
        <fullName evidence="2 3">Single-stranded DNA-binding protein</fullName>
        <shortName evidence="2">SSB</shortName>
    </recommendedName>
</protein>
<comment type="caution">
    <text evidence="4">The sequence shown here is derived from an EMBL/GenBank/DDBJ whole genome shotgun (WGS) entry which is preliminary data.</text>
</comment>
<evidence type="ECO:0000256" key="2">
    <source>
        <dbReference type="HAMAP-Rule" id="MF_00984"/>
    </source>
</evidence>
<comment type="subunit">
    <text evidence="2">Homotetramer.</text>
</comment>
<dbReference type="PANTHER" id="PTHR10302">
    <property type="entry name" value="SINGLE-STRANDED DNA-BINDING PROTEIN"/>
    <property type="match status" value="1"/>
</dbReference>
<evidence type="ECO:0000256" key="3">
    <source>
        <dbReference type="PIRNR" id="PIRNR002070"/>
    </source>
</evidence>
<accession>A0A3M7TSS0</accession>
<proteinExistence type="inferred from homology"/>
<dbReference type="GO" id="GO:0009295">
    <property type="term" value="C:nucleoid"/>
    <property type="evidence" value="ECO:0007669"/>
    <property type="project" value="TreeGrafter"/>
</dbReference>
<evidence type="ECO:0000313" key="5">
    <source>
        <dbReference type="Proteomes" id="UP000278746"/>
    </source>
</evidence>
<evidence type="ECO:0000313" key="4">
    <source>
        <dbReference type="EMBL" id="RNA68050.1"/>
    </source>
</evidence>
<dbReference type="GO" id="GO:0003697">
    <property type="term" value="F:single-stranded DNA binding"/>
    <property type="evidence" value="ECO:0007669"/>
    <property type="project" value="UniProtKB-UniRule"/>
</dbReference>
<keyword evidence="5" id="KW-1185">Reference proteome</keyword>
<dbReference type="CDD" id="cd04496">
    <property type="entry name" value="SSB_OBF"/>
    <property type="match status" value="1"/>
</dbReference>
<keyword evidence="1 2" id="KW-0238">DNA-binding</keyword>
<dbReference type="PANTHER" id="PTHR10302:SF27">
    <property type="entry name" value="SINGLE-STRANDED DNA-BINDING PROTEIN"/>
    <property type="match status" value="1"/>
</dbReference>
<gene>
    <name evidence="4" type="primary">ssb</name>
    <name evidence="4" type="ORF">EBO34_12500</name>
</gene>
<dbReference type="OrthoDB" id="9809878at2"/>
<sequence length="139" mass="15686">MEVVLNVKRSIPKIRSVTFMLNQVNLIGRIVKDPDLSYTKDGVPLSRFSVAVKRNYKNQSGKYDADFIPCTLWQESAERVAEHCGKGSMVSVSGRLQTKLYEDGNNKRIFRMDMIAENVQFLQLKKPGSSTLQEAGNSQ</sequence>
<dbReference type="EMBL" id="RHIB01000002">
    <property type="protein sequence ID" value="RNA68050.1"/>
    <property type="molecule type" value="Genomic_DNA"/>
</dbReference>
<organism evidence="4 5">
    <name type="scientific">Alteribacter keqinensis</name>
    <dbReference type="NCBI Taxonomy" id="2483800"/>
    <lineage>
        <taxon>Bacteria</taxon>
        <taxon>Bacillati</taxon>
        <taxon>Bacillota</taxon>
        <taxon>Bacilli</taxon>
        <taxon>Bacillales</taxon>
        <taxon>Bacillaceae</taxon>
        <taxon>Alteribacter</taxon>
    </lineage>
</organism>
<dbReference type="HAMAP" id="MF_00984">
    <property type="entry name" value="SSB"/>
    <property type="match status" value="1"/>
</dbReference>
<dbReference type="InterPro" id="IPR000424">
    <property type="entry name" value="Primosome_PriB/ssb"/>
</dbReference>
<dbReference type="InterPro" id="IPR012340">
    <property type="entry name" value="NA-bd_OB-fold"/>
</dbReference>
<dbReference type="GO" id="GO:0006260">
    <property type="term" value="P:DNA replication"/>
    <property type="evidence" value="ECO:0007669"/>
    <property type="project" value="InterPro"/>
</dbReference>
<dbReference type="Pfam" id="PF00436">
    <property type="entry name" value="SSB"/>
    <property type="match status" value="1"/>
</dbReference>
<dbReference type="Gene3D" id="2.40.50.140">
    <property type="entry name" value="Nucleic acid-binding proteins"/>
    <property type="match status" value="1"/>
</dbReference>
<dbReference type="Proteomes" id="UP000278746">
    <property type="component" value="Unassembled WGS sequence"/>
</dbReference>
<dbReference type="AlphaFoldDB" id="A0A3M7TSS0"/>
<dbReference type="NCBIfam" id="TIGR00621">
    <property type="entry name" value="ssb"/>
    <property type="match status" value="1"/>
</dbReference>